<keyword evidence="2" id="KW-0812">Transmembrane</keyword>
<dbReference type="InterPro" id="IPR030829">
    <property type="entry name" value="SoxH-rel_PQQ_2"/>
</dbReference>
<feature type="domain" description="Metallo-beta-lactamase" evidence="3">
    <location>
        <begin position="78"/>
        <end position="264"/>
    </location>
</feature>
<name>A0A2T5VE11_9HYPH</name>
<dbReference type="AlphaFoldDB" id="A0A2T5VE11"/>
<feature type="transmembrane region" description="Helical" evidence="2">
    <location>
        <begin position="26"/>
        <end position="51"/>
    </location>
</feature>
<evidence type="ECO:0000313" key="4">
    <source>
        <dbReference type="EMBL" id="PTW61991.1"/>
    </source>
</evidence>
<sequence length="334" mass="35946">MGLHRTGRDDLIERSPRGLFRTRRQVLVGLAATAGGFALPISTATLAAAALPFAEIADGIFVRYGLQEEMSAENGAAIANIGFIVGEESVAVIDTGTTTQQGAALKAEIARITDRPVSHVIATHVHLDHCFGHGAFADEIGAGRVANVGHHRLPQALGERGGFYLERIRALSPDFADTRFIPPTTLVDTVTIIDLGNRRLTLRAWPTAHTDNDLSVEDARTGTLWTADLLFAGRIPVIDGSVTGWLSVLEDLAGRNVARVVPGHGPVDTTATTLQRERTYLAALREGVRTAIDEGLGINETVRRLADLGRGDWLLFDAVHGRNVVAAYTELEWE</sequence>
<dbReference type="SUPFAM" id="SSF56281">
    <property type="entry name" value="Metallo-hydrolase/oxidoreductase"/>
    <property type="match status" value="1"/>
</dbReference>
<dbReference type="InterPro" id="IPR001279">
    <property type="entry name" value="Metallo-B-lactamas"/>
</dbReference>
<dbReference type="GO" id="GO:0016787">
    <property type="term" value="F:hydrolase activity"/>
    <property type="evidence" value="ECO:0007669"/>
    <property type="project" value="UniProtKB-KW"/>
</dbReference>
<proteinExistence type="inferred from homology"/>
<evidence type="ECO:0000256" key="2">
    <source>
        <dbReference type="SAM" id="Phobius"/>
    </source>
</evidence>
<dbReference type="Proteomes" id="UP000244081">
    <property type="component" value="Unassembled WGS sequence"/>
</dbReference>
<dbReference type="Pfam" id="PF00753">
    <property type="entry name" value="Lactamase_B"/>
    <property type="match status" value="1"/>
</dbReference>
<dbReference type="SMART" id="SM00849">
    <property type="entry name" value="Lactamase_B"/>
    <property type="match status" value="1"/>
</dbReference>
<comment type="caution">
    <text evidence="4">The sequence shown here is derived from an EMBL/GenBank/DDBJ whole genome shotgun (WGS) entry which is preliminary data.</text>
</comment>
<comment type="similarity">
    <text evidence="1">Belongs to the metallo-beta-lactamase superfamily. Class-B beta-lactamase family.</text>
</comment>
<evidence type="ECO:0000259" key="3">
    <source>
        <dbReference type="SMART" id="SM00849"/>
    </source>
</evidence>
<dbReference type="Gene3D" id="3.60.15.10">
    <property type="entry name" value="Ribonuclease Z/Hydroxyacylglutathione hydrolase-like"/>
    <property type="match status" value="1"/>
</dbReference>
<keyword evidence="2" id="KW-1133">Transmembrane helix</keyword>
<dbReference type="PANTHER" id="PTHR42951:SF4">
    <property type="entry name" value="ACYL-COENZYME A THIOESTERASE MBLAC2"/>
    <property type="match status" value="1"/>
</dbReference>
<reference evidence="4 5" key="1">
    <citation type="submission" date="2018-04" db="EMBL/GenBank/DDBJ databases">
        <title>Genomic Encyclopedia of Archaeal and Bacterial Type Strains, Phase II (KMG-II): from individual species to whole genera.</title>
        <authorList>
            <person name="Goeker M."/>
        </authorList>
    </citation>
    <scope>NUCLEOTIDE SEQUENCE [LARGE SCALE GENOMIC DNA]</scope>
    <source>
        <strain evidence="4 5">DSM 23382</strain>
    </source>
</reference>
<protein>
    <submittedName>
        <fullName evidence="4">Quinoprotein relay system zinc metallohydrolase 2</fullName>
    </submittedName>
</protein>
<dbReference type="PROSITE" id="PS51318">
    <property type="entry name" value="TAT"/>
    <property type="match status" value="1"/>
</dbReference>
<dbReference type="PANTHER" id="PTHR42951">
    <property type="entry name" value="METALLO-BETA-LACTAMASE DOMAIN-CONTAINING"/>
    <property type="match status" value="1"/>
</dbReference>
<dbReference type="NCBIfam" id="TIGR04559">
    <property type="entry name" value="SoxH_rel_PQQ_2"/>
    <property type="match status" value="1"/>
</dbReference>
<evidence type="ECO:0000256" key="1">
    <source>
        <dbReference type="ARBA" id="ARBA00005250"/>
    </source>
</evidence>
<dbReference type="EMBL" id="QAYG01000001">
    <property type="protein sequence ID" value="PTW61991.1"/>
    <property type="molecule type" value="Genomic_DNA"/>
</dbReference>
<dbReference type="GO" id="GO:0017001">
    <property type="term" value="P:antibiotic catabolic process"/>
    <property type="evidence" value="ECO:0007669"/>
    <property type="project" value="UniProtKB-ARBA"/>
</dbReference>
<gene>
    <name evidence="4" type="ORF">C8N35_10123</name>
</gene>
<accession>A0A2T5VE11</accession>
<keyword evidence="4" id="KW-0378">Hydrolase</keyword>
<dbReference type="RefSeq" id="WP_170121968.1">
    <property type="nucleotide sequence ID" value="NZ_QAYG01000001.1"/>
</dbReference>
<keyword evidence="5" id="KW-1185">Reference proteome</keyword>
<organism evidence="4 5">
    <name type="scientific">Breoghania corrubedonensis</name>
    <dbReference type="NCBI Taxonomy" id="665038"/>
    <lineage>
        <taxon>Bacteria</taxon>
        <taxon>Pseudomonadati</taxon>
        <taxon>Pseudomonadota</taxon>
        <taxon>Alphaproteobacteria</taxon>
        <taxon>Hyphomicrobiales</taxon>
        <taxon>Stappiaceae</taxon>
        <taxon>Breoghania</taxon>
    </lineage>
</organism>
<keyword evidence="2" id="KW-0472">Membrane</keyword>
<evidence type="ECO:0000313" key="5">
    <source>
        <dbReference type="Proteomes" id="UP000244081"/>
    </source>
</evidence>
<dbReference type="InterPro" id="IPR050855">
    <property type="entry name" value="NDM-1-like"/>
</dbReference>
<dbReference type="InterPro" id="IPR036866">
    <property type="entry name" value="RibonucZ/Hydroxyglut_hydro"/>
</dbReference>
<dbReference type="InterPro" id="IPR006311">
    <property type="entry name" value="TAT_signal"/>
</dbReference>
<dbReference type="CDD" id="cd16282">
    <property type="entry name" value="metallo-hydrolase-like_MBL-fold"/>
    <property type="match status" value="1"/>
</dbReference>